<dbReference type="Gene3D" id="1.10.287.130">
    <property type="match status" value="1"/>
</dbReference>
<dbReference type="InterPro" id="IPR050351">
    <property type="entry name" value="BphY/WalK/GraS-like"/>
</dbReference>
<protein>
    <recommendedName>
        <fullName evidence="2">histidine kinase</fullName>
        <ecNumber evidence="2">2.7.13.3</ecNumber>
    </recommendedName>
</protein>
<accession>A0A7W7Y5K6</accession>
<dbReference type="Gene3D" id="3.30.565.10">
    <property type="entry name" value="Histidine kinase-like ATPase, C-terminal domain"/>
    <property type="match status" value="1"/>
</dbReference>
<dbReference type="RefSeq" id="WP_183733132.1">
    <property type="nucleotide sequence ID" value="NZ_JACHID010000011.1"/>
</dbReference>
<comment type="catalytic activity">
    <reaction evidence="1">
        <text>ATP + protein L-histidine = ADP + protein N-phospho-L-histidine.</text>
        <dbReference type="EC" id="2.7.13.3"/>
    </reaction>
</comment>
<feature type="transmembrane region" description="Helical" evidence="9">
    <location>
        <begin position="176"/>
        <end position="196"/>
    </location>
</feature>
<evidence type="ECO:0000256" key="1">
    <source>
        <dbReference type="ARBA" id="ARBA00000085"/>
    </source>
</evidence>
<dbReference type="GO" id="GO:0000155">
    <property type="term" value="F:phosphorelay sensor kinase activity"/>
    <property type="evidence" value="ECO:0007669"/>
    <property type="project" value="InterPro"/>
</dbReference>
<evidence type="ECO:0000256" key="9">
    <source>
        <dbReference type="SAM" id="Phobius"/>
    </source>
</evidence>
<dbReference type="InterPro" id="IPR005467">
    <property type="entry name" value="His_kinase_dom"/>
</dbReference>
<dbReference type="InterPro" id="IPR003594">
    <property type="entry name" value="HATPase_dom"/>
</dbReference>
<dbReference type="EMBL" id="JACHID010000011">
    <property type="protein sequence ID" value="MBB5022505.1"/>
    <property type="molecule type" value="Genomic_DNA"/>
</dbReference>
<keyword evidence="8" id="KW-0902">Two-component regulatory system</keyword>
<keyword evidence="6 11" id="KW-0418">Kinase</keyword>
<keyword evidence="4 11" id="KW-0808">Transferase</keyword>
<dbReference type="PANTHER" id="PTHR42878">
    <property type="entry name" value="TWO-COMPONENT HISTIDINE KINASE"/>
    <property type="match status" value="1"/>
</dbReference>
<evidence type="ECO:0000256" key="7">
    <source>
        <dbReference type="ARBA" id="ARBA00022840"/>
    </source>
</evidence>
<dbReference type="EC" id="2.7.13.3" evidence="2"/>
<keyword evidence="5" id="KW-0547">Nucleotide-binding</keyword>
<keyword evidence="9" id="KW-1133">Transmembrane helix</keyword>
<dbReference type="GO" id="GO:0005524">
    <property type="term" value="F:ATP binding"/>
    <property type="evidence" value="ECO:0007669"/>
    <property type="project" value="UniProtKB-KW"/>
</dbReference>
<keyword evidence="9" id="KW-0472">Membrane</keyword>
<dbReference type="Proteomes" id="UP000528322">
    <property type="component" value="Unassembled WGS sequence"/>
</dbReference>
<evidence type="ECO:0000256" key="5">
    <source>
        <dbReference type="ARBA" id="ARBA00022741"/>
    </source>
</evidence>
<comment type="caution">
    <text evidence="11">The sequence shown here is derived from an EMBL/GenBank/DDBJ whole genome shotgun (WGS) entry which is preliminary data.</text>
</comment>
<evidence type="ECO:0000256" key="6">
    <source>
        <dbReference type="ARBA" id="ARBA00022777"/>
    </source>
</evidence>
<keyword evidence="3" id="KW-0597">Phosphoprotein</keyword>
<proteinExistence type="predicted"/>
<name>A0A7W7Y5K6_9BACT</name>
<dbReference type="Pfam" id="PF00512">
    <property type="entry name" value="HisKA"/>
    <property type="match status" value="1"/>
</dbReference>
<evidence type="ECO:0000256" key="8">
    <source>
        <dbReference type="ARBA" id="ARBA00023012"/>
    </source>
</evidence>
<dbReference type="SUPFAM" id="SSF47384">
    <property type="entry name" value="Homodimeric domain of signal transducing histidine kinase"/>
    <property type="match status" value="1"/>
</dbReference>
<evidence type="ECO:0000313" key="11">
    <source>
        <dbReference type="EMBL" id="MBB5022505.1"/>
    </source>
</evidence>
<dbReference type="PANTHER" id="PTHR42878:SF7">
    <property type="entry name" value="SENSOR HISTIDINE KINASE GLRK"/>
    <property type="match status" value="1"/>
</dbReference>
<organism evidence="11 12">
    <name type="scientific">Desulfurispira natronophila</name>
    <dbReference type="NCBI Taxonomy" id="682562"/>
    <lineage>
        <taxon>Bacteria</taxon>
        <taxon>Pseudomonadati</taxon>
        <taxon>Chrysiogenota</taxon>
        <taxon>Chrysiogenia</taxon>
        <taxon>Chrysiogenales</taxon>
        <taxon>Chrysiogenaceae</taxon>
        <taxon>Desulfurispira</taxon>
    </lineage>
</organism>
<dbReference type="CDD" id="cd00082">
    <property type="entry name" value="HisKA"/>
    <property type="match status" value="1"/>
</dbReference>
<dbReference type="GO" id="GO:0000156">
    <property type="term" value="F:phosphorelay response regulator activity"/>
    <property type="evidence" value="ECO:0007669"/>
    <property type="project" value="TreeGrafter"/>
</dbReference>
<feature type="domain" description="Histidine kinase" evidence="10">
    <location>
        <begin position="225"/>
        <end position="425"/>
    </location>
</feature>
<keyword evidence="9" id="KW-0812">Transmembrane</keyword>
<keyword evidence="7" id="KW-0067">ATP-binding</keyword>
<dbReference type="GO" id="GO:0007234">
    <property type="term" value="P:osmosensory signaling via phosphorelay pathway"/>
    <property type="evidence" value="ECO:0007669"/>
    <property type="project" value="TreeGrafter"/>
</dbReference>
<reference evidence="11 12" key="1">
    <citation type="submission" date="2020-08" db="EMBL/GenBank/DDBJ databases">
        <title>Genomic Encyclopedia of Type Strains, Phase IV (KMG-IV): sequencing the most valuable type-strain genomes for metagenomic binning, comparative biology and taxonomic classification.</title>
        <authorList>
            <person name="Goeker M."/>
        </authorList>
    </citation>
    <scope>NUCLEOTIDE SEQUENCE [LARGE SCALE GENOMIC DNA]</scope>
    <source>
        <strain evidence="11 12">DSM 22071</strain>
    </source>
</reference>
<dbReference type="InterPro" id="IPR036097">
    <property type="entry name" value="HisK_dim/P_sf"/>
</dbReference>
<dbReference type="GO" id="GO:0030295">
    <property type="term" value="F:protein kinase activator activity"/>
    <property type="evidence" value="ECO:0007669"/>
    <property type="project" value="TreeGrafter"/>
</dbReference>
<dbReference type="AlphaFoldDB" id="A0A7W7Y5K6"/>
<evidence type="ECO:0000259" key="10">
    <source>
        <dbReference type="PROSITE" id="PS50109"/>
    </source>
</evidence>
<dbReference type="PROSITE" id="PS50109">
    <property type="entry name" value="HIS_KIN"/>
    <property type="match status" value="1"/>
</dbReference>
<dbReference type="InterPro" id="IPR036890">
    <property type="entry name" value="HATPase_C_sf"/>
</dbReference>
<keyword evidence="12" id="KW-1185">Reference proteome</keyword>
<evidence type="ECO:0000256" key="2">
    <source>
        <dbReference type="ARBA" id="ARBA00012438"/>
    </source>
</evidence>
<evidence type="ECO:0000313" key="12">
    <source>
        <dbReference type="Proteomes" id="UP000528322"/>
    </source>
</evidence>
<feature type="transmembrane region" description="Helical" evidence="9">
    <location>
        <begin position="12"/>
        <end position="32"/>
    </location>
</feature>
<sequence>MQHIIKHIPRTLKVLILIAVCLNAVIIGVNVHSSYRTMESYRESLLELGRALVHSFESGNRVLMMFSPAHASQIEALLQELSRQEAVENVVVYGGDGSPFLALRPMDIENFIVGFEGEMVVETDDLYYIYRKLRMPDWRMMGMWNRFVQENLLGHEFYMLLTIDKSPVKAMRQKHYFDILIILMVQVVLLVIYFFLVKLINLHVLRERQLKRVEQEAEIGRFASVLAHEIKNPLSSMAGLISFAVKKQSQEQLQDILTRSLEETHRLNSLVNDFLAYGKDTPLHRSSLDVGELWERSYELMSKEFEQKQLRWVVSGESFMVSADREKLLQVFVNFLLNAQQASPAGKTIELRLDQQHRRLQLINQVEEPLETAPDELFRPFFSTKAKGTGLGLAICRKILESHGFSCHISSLQPFILDLSFEEES</sequence>
<dbReference type="PRINTS" id="PR00344">
    <property type="entry name" value="BCTRLSENSOR"/>
</dbReference>
<evidence type="ECO:0000256" key="4">
    <source>
        <dbReference type="ARBA" id="ARBA00022679"/>
    </source>
</evidence>
<dbReference type="InterPro" id="IPR004358">
    <property type="entry name" value="Sig_transdc_His_kin-like_C"/>
</dbReference>
<dbReference type="SMART" id="SM00387">
    <property type="entry name" value="HATPase_c"/>
    <property type="match status" value="1"/>
</dbReference>
<dbReference type="SMART" id="SM00388">
    <property type="entry name" value="HisKA"/>
    <property type="match status" value="1"/>
</dbReference>
<dbReference type="SUPFAM" id="SSF55874">
    <property type="entry name" value="ATPase domain of HSP90 chaperone/DNA topoisomerase II/histidine kinase"/>
    <property type="match status" value="1"/>
</dbReference>
<evidence type="ECO:0000256" key="3">
    <source>
        <dbReference type="ARBA" id="ARBA00022553"/>
    </source>
</evidence>
<dbReference type="InterPro" id="IPR003661">
    <property type="entry name" value="HisK_dim/P_dom"/>
</dbReference>
<gene>
    <name evidence="11" type="ORF">HNR37_001842</name>
</gene>
<dbReference type="Pfam" id="PF02518">
    <property type="entry name" value="HATPase_c"/>
    <property type="match status" value="1"/>
</dbReference>